<dbReference type="PANTHER" id="PTHR43807">
    <property type="entry name" value="FI04487P"/>
    <property type="match status" value="1"/>
</dbReference>
<dbReference type="FunFam" id="3.90.1150.10:FF:000021">
    <property type="entry name" value="Kynurenine--oxoglutarate transaminase 3"/>
    <property type="match status" value="1"/>
</dbReference>
<protein>
    <submittedName>
        <fullName evidence="5">Uncharacterized protein</fullName>
    </submittedName>
</protein>
<dbReference type="Gene3D" id="3.90.1150.10">
    <property type="entry name" value="Aspartate Aminotransferase, domain 1"/>
    <property type="match status" value="1"/>
</dbReference>
<organism evidence="5">
    <name type="scientific">Timema douglasi</name>
    <name type="common">Walking stick</name>
    <dbReference type="NCBI Taxonomy" id="61478"/>
    <lineage>
        <taxon>Eukaryota</taxon>
        <taxon>Metazoa</taxon>
        <taxon>Ecdysozoa</taxon>
        <taxon>Arthropoda</taxon>
        <taxon>Hexapoda</taxon>
        <taxon>Insecta</taxon>
        <taxon>Pterygota</taxon>
        <taxon>Neoptera</taxon>
        <taxon>Polyneoptera</taxon>
        <taxon>Phasmatodea</taxon>
        <taxon>Timematodea</taxon>
        <taxon>Timematoidea</taxon>
        <taxon>Timematidae</taxon>
        <taxon>Timema</taxon>
    </lineage>
</organism>
<keyword evidence="4" id="KW-0663">Pyridoxal phosphate</keyword>
<dbReference type="EMBL" id="OA581387">
    <property type="protein sequence ID" value="CAD7206388.1"/>
    <property type="molecule type" value="Genomic_DNA"/>
</dbReference>
<keyword evidence="2" id="KW-0032">Aminotransferase</keyword>
<dbReference type="PANTHER" id="PTHR43807:SF20">
    <property type="entry name" value="FI04487P"/>
    <property type="match status" value="1"/>
</dbReference>
<accession>A0A7R8ZG97</accession>
<dbReference type="InterPro" id="IPR051326">
    <property type="entry name" value="Kynurenine-oxoglutarate_AT"/>
</dbReference>
<sequence length="155" mass="17889">MPPQEAVARGFELELQRLGEPECYFESLPRELLSKRDFMAKFLSEVGMVPTIPEGGYFMIADWTSLAGRVRLEEETDKNKDYRFTKWMTKNVKLQGIPPSAFYGSEHANLGENYVRYCFIKEAVLCVSSLVSSDRMKPRWREWAVTIEFCPVAAM</sequence>
<dbReference type="SUPFAM" id="SSF53383">
    <property type="entry name" value="PLP-dependent transferases"/>
    <property type="match status" value="1"/>
</dbReference>
<comment type="cofactor">
    <cofactor evidence="1">
        <name>pyridoxal 5'-phosphate</name>
        <dbReference type="ChEBI" id="CHEBI:597326"/>
    </cofactor>
</comment>
<dbReference type="GO" id="GO:0016212">
    <property type="term" value="F:kynurenine-oxoglutarate transaminase activity"/>
    <property type="evidence" value="ECO:0007669"/>
    <property type="project" value="TreeGrafter"/>
</dbReference>
<evidence type="ECO:0000256" key="4">
    <source>
        <dbReference type="ARBA" id="ARBA00022898"/>
    </source>
</evidence>
<gene>
    <name evidence="5" type="ORF">TDIB3V08_LOCUS12537</name>
</gene>
<dbReference type="AlphaFoldDB" id="A0A7R8ZG97"/>
<evidence type="ECO:0000256" key="1">
    <source>
        <dbReference type="ARBA" id="ARBA00001933"/>
    </source>
</evidence>
<evidence type="ECO:0000256" key="3">
    <source>
        <dbReference type="ARBA" id="ARBA00022679"/>
    </source>
</evidence>
<dbReference type="GO" id="GO:0005739">
    <property type="term" value="C:mitochondrion"/>
    <property type="evidence" value="ECO:0007669"/>
    <property type="project" value="TreeGrafter"/>
</dbReference>
<proteinExistence type="predicted"/>
<keyword evidence="3" id="KW-0808">Transferase</keyword>
<evidence type="ECO:0000313" key="5">
    <source>
        <dbReference type="EMBL" id="CAD7206388.1"/>
    </source>
</evidence>
<dbReference type="InterPro" id="IPR015422">
    <property type="entry name" value="PyrdxlP-dep_Trfase_small"/>
</dbReference>
<reference evidence="5" key="1">
    <citation type="submission" date="2020-11" db="EMBL/GenBank/DDBJ databases">
        <authorList>
            <person name="Tran Van P."/>
        </authorList>
    </citation>
    <scope>NUCLEOTIDE SEQUENCE</scope>
</reference>
<name>A0A7R8ZG97_TIMDO</name>
<evidence type="ECO:0000256" key="2">
    <source>
        <dbReference type="ARBA" id="ARBA00022576"/>
    </source>
</evidence>
<dbReference type="InterPro" id="IPR015424">
    <property type="entry name" value="PyrdxlP-dep_Trfase"/>
</dbReference>